<keyword evidence="2" id="KW-1185">Reference proteome</keyword>
<protein>
    <submittedName>
        <fullName evidence="1">Uncharacterized protein</fullName>
    </submittedName>
</protein>
<proteinExistence type="predicted"/>
<comment type="caution">
    <text evidence="1">The sequence shown here is derived from an EMBL/GenBank/DDBJ whole genome shotgun (WGS) entry which is preliminary data.</text>
</comment>
<gene>
    <name evidence="1" type="ORF">PsorP6_009626</name>
</gene>
<name>A0ACC0VXU1_9STRA</name>
<evidence type="ECO:0000313" key="2">
    <source>
        <dbReference type="Proteomes" id="UP001163321"/>
    </source>
</evidence>
<dbReference type="EMBL" id="CM047584">
    <property type="protein sequence ID" value="KAI9911324.1"/>
    <property type="molecule type" value="Genomic_DNA"/>
</dbReference>
<accession>A0ACC0VXU1</accession>
<reference evidence="1 2" key="1">
    <citation type="journal article" date="2022" name="bioRxiv">
        <title>The genome of the oomycete Peronosclerospora sorghi, a cosmopolitan pathogen of maize and sorghum, is inflated with dispersed pseudogenes.</title>
        <authorList>
            <person name="Fletcher K."/>
            <person name="Martin F."/>
            <person name="Isakeit T."/>
            <person name="Cavanaugh K."/>
            <person name="Magill C."/>
            <person name="Michelmore R."/>
        </authorList>
    </citation>
    <scope>NUCLEOTIDE SEQUENCE [LARGE SCALE GENOMIC DNA]</scope>
    <source>
        <strain evidence="1">P6</strain>
    </source>
</reference>
<dbReference type="Proteomes" id="UP001163321">
    <property type="component" value="Chromosome 5"/>
</dbReference>
<evidence type="ECO:0000313" key="1">
    <source>
        <dbReference type="EMBL" id="KAI9911324.1"/>
    </source>
</evidence>
<sequence>MQEIWRSNELPAPLETDVLEQHNLSTRTEREALVEVQTACILEEKRADQLQTQEHAQTHTKERELNANQVEIEVLQAEKSRREPVLQQLFEKNGGARCQDESVSCRIREAEYDAREAAGRAHKGTCTVSEAGPLFRTFGRSVNSFVDCTKRNNDVYEAGRFDARQIGFWCVSPKLTRRTPVASFISASRLIPSLKNTLVRL</sequence>
<organism evidence="1 2">
    <name type="scientific">Peronosclerospora sorghi</name>
    <dbReference type="NCBI Taxonomy" id="230839"/>
    <lineage>
        <taxon>Eukaryota</taxon>
        <taxon>Sar</taxon>
        <taxon>Stramenopiles</taxon>
        <taxon>Oomycota</taxon>
        <taxon>Peronosporomycetes</taxon>
        <taxon>Peronosporales</taxon>
        <taxon>Peronosporaceae</taxon>
        <taxon>Peronosclerospora</taxon>
    </lineage>
</organism>